<gene>
    <name evidence="1" type="ORF">VALFYP47_01595</name>
</gene>
<dbReference type="EMBL" id="CACRUN010000021">
    <property type="protein sequence ID" value="VYU19066.1"/>
    <property type="molecule type" value="Genomic_DNA"/>
</dbReference>
<dbReference type="RefSeq" id="WP_156718580.1">
    <property type="nucleotide sequence ID" value="NZ_CACRUN010000021.1"/>
</dbReference>
<dbReference type="AlphaFoldDB" id="A0A6N3CQ00"/>
<evidence type="ECO:0000313" key="1">
    <source>
        <dbReference type="EMBL" id="VYU19066.1"/>
    </source>
</evidence>
<protein>
    <submittedName>
        <fullName evidence="1">Uncharacterized protein</fullName>
    </submittedName>
</protein>
<proteinExistence type="predicted"/>
<accession>A0A6N3CQ00</accession>
<reference evidence="1" key="1">
    <citation type="submission" date="2019-11" db="EMBL/GenBank/DDBJ databases">
        <authorList>
            <person name="Feng L."/>
        </authorList>
    </citation>
    <scope>NUCLEOTIDE SEQUENCE</scope>
    <source>
        <strain evidence="1">VatypicaLFYP47</strain>
    </source>
</reference>
<organism evidence="1">
    <name type="scientific">Veillonella atypica</name>
    <dbReference type="NCBI Taxonomy" id="39777"/>
    <lineage>
        <taxon>Bacteria</taxon>
        <taxon>Bacillati</taxon>
        <taxon>Bacillota</taxon>
        <taxon>Negativicutes</taxon>
        <taxon>Veillonellales</taxon>
        <taxon>Veillonellaceae</taxon>
        <taxon>Veillonella</taxon>
    </lineage>
</organism>
<sequence length="174" mass="20606">MPRNINTVGGGSQTNSNGLKFEQSTLLDDALREKGYIVKDCYVYLDGNIRIGMSVNKRNLYSKFFEKYNIDYRQFNSKRWEPDDCYISFKNKTAYIIEKKFQNSSGSVDEKLAACHFKLLEYIKLFSAIGYKTVYIFVLNDWFKRPEYRDILDYINYMGCFYFFNEIPLDFLGL</sequence>
<name>A0A6N3CQ00_9FIRM</name>